<dbReference type="InterPro" id="IPR029052">
    <property type="entry name" value="Metallo-depent_PP-like"/>
</dbReference>
<keyword evidence="5" id="KW-1185">Reference proteome</keyword>
<proteinExistence type="predicted"/>
<dbReference type="InterPro" id="IPR004843">
    <property type="entry name" value="Calcineurin-like_PHP"/>
</dbReference>
<evidence type="ECO:0000256" key="2">
    <source>
        <dbReference type="SAM" id="SignalP"/>
    </source>
</evidence>
<comment type="caution">
    <text evidence="4">The sequence shown here is derived from an EMBL/GenBank/DDBJ whole genome shotgun (WGS) entry which is preliminary data.</text>
</comment>
<feature type="domain" description="Calcineurin-like phosphoesterase" evidence="3">
    <location>
        <begin position="73"/>
        <end position="334"/>
    </location>
</feature>
<dbReference type="SUPFAM" id="SSF56300">
    <property type="entry name" value="Metallo-dependent phosphatases"/>
    <property type="match status" value="1"/>
</dbReference>
<dbReference type="AlphaFoldDB" id="A0A5M3ME87"/>
<evidence type="ECO:0000259" key="3">
    <source>
        <dbReference type="Pfam" id="PF00149"/>
    </source>
</evidence>
<dbReference type="Pfam" id="PF00149">
    <property type="entry name" value="Metallophos"/>
    <property type="match status" value="1"/>
</dbReference>
<organism evidence="4 5">
    <name type="scientific">Coniophora puteana (strain RWD-64-598)</name>
    <name type="common">Brown rot fungus</name>
    <dbReference type="NCBI Taxonomy" id="741705"/>
    <lineage>
        <taxon>Eukaryota</taxon>
        <taxon>Fungi</taxon>
        <taxon>Dikarya</taxon>
        <taxon>Basidiomycota</taxon>
        <taxon>Agaricomycotina</taxon>
        <taxon>Agaricomycetes</taxon>
        <taxon>Agaricomycetidae</taxon>
        <taxon>Boletales</taxon>
        <taxon>Coniophorineae</taxon>
        <taxon>Coniophoraceae</taxon>
        <taxon>Coniophora</taxon>
    </lineage>
</organism>
<evidence type="ECO:0000313" key="4">
    <source>
        <dbReference type="EMBL" id="EIW77367.1"/>
    </source>
</evidence>
<accession>A0A5M3ME87</accession>
<dbReference type="PANTHER" id="PTHR32440:SF11">
    <property type="entry name" value="METALLOPHOSPHOESTERASE DOMAIN-CONTAINING PROTEIN"/>
    <property type="match status" value="1"/>
</dbReference>
<dbReference type="OrthoDB" id="783096at2759"/>
<dbReference type="KEGG" id="cput:CONPUDRAFT_129630"/>
<gene>
    <name evidence="4" type="ORF">CONPUDRAFT_129630</name>
</gene>
<dbReference type="RefSeq" id="XP_007772749.1">
    <property type="nucleotide sequence ID" value="XM_007774559.1"/>
</dbReference>
<keyword evidence="2" id="KW-0732">Signal</keyword>
<dbReference type="Proteomes" id="UP000053558">
    <property type="component" value="Unassembled WGS sequence"/>
</dbReference>
<evidence type="ECO:0000256" key="1">
    <source>
        <dbReference type="SAM" id="MobiDB-lite"/>
    </source>
</evidence>
<reference evidence="5" key="1">
    <citation type="journal article" date="2012" name="Science">
        <title>The Paleozoic origin of enzymatic lignin decomposition reconstructed from 31 fungal genomes.</title>
        <authorList>
            <person name="Floudas D."/>
            <person name="Binder M."/>
            <person name="Riley R."/>
            <person name="Barry K."/>
            <person name="Blanchette R.A."/>
            <person name="Henrissat B."/>
            <person name="Martinez A.T."/>
            <person name="Otillar R."/>
            <person name="Spatafora J.W."/>
            <person name="Yadav J.S."/>
            <person name="Aerts A."/>
            <person name="Benoit I."/>
            <person name="Boyd A."/>
            <person name="Carlson A."/>
            <person name="Copeland A."/>
            <person name="Coutinho P.M."/>
            <person name="de Vries R.P."/>
            <person name="Ferreira P."/>
            <person name="Findley K."/>
            <person name="Foster B."/>
            <person name="Gaskell J."/>
            <person name="Glotzer D."/>
            <person name="Gorecki P."/>
            <person name="Heitman J."/>
            <person name="Hesse C."/>
            <person name="Hori C."/>
            <person name="Igarashi K."/>
            <person name="Jurgens J.A."/>
            <person name="Kallen N."/>
            <person name="Kersten P."/>
            <person name="Kohler A."/>
            <person name="Kuees U."/>
            <person name="Kumar T.K.A."/>
            <person name="Kuo A."/>
            <person name="LaButti K."/>
            <person name="Larrondo L.F."/>
            <person name="Lindquist E."/>
            <person name="Ling A."/>
            <person name="Lombard V."/>
            <person name="Lucas S."/>
            <person name="Lundell T."/>
            <person name="Martin R."/>
            <person name="McLaughlin D.J."/>
            <person name="Morgenstern I."/>
            <person name="Morin E."/>
            <person name="Murat C."/>
            <person name="Nagy L.G."/>
            <person name="Nolan M."/>
            <person name="Ohm R.A."/>
            <person name="Patyshakuliyeva A."/>
            <person name="Rokas A."/>
            <person name="Ruiz-Duenas F.J."/>
            <person name="Sabat G."/>
            <person name="Salamov A."/>
            <person name="Samejima M."/>
            <person name="Schmutz J."/>
            <person name="Slot J.C."/>
            <person name="St John F."/>
            <person name="Stenlid J."/>
            <person name="Sun H."/>
            <person name="Sun S."/>
            <person name="Syed K."/>
            <person name="Tsang A."/>
            <person name="Wiebenga A."/>
            <person name="Young D."/>
            <person name="Pisabarro A."/>
            <person name="Eastwood D.C."/>
            <person name="Martin F."/>
            <person name="Cullen D."/>
            <person name="Grigoriev I.V."/>
            <person name="Hibbett D.S."/>
        </authorList>
    </citation>
    <scope>NUCLEOTIDE SEQUENCE [LARGE SCALE GENOMIC DNA]</scope>
    <source>
        <strain evidence="5">RWD-64-598 SS2</strain>
    </source>
</reference>
<dbReference type="OMA" id="TYWVPVY"/>
<name>A0A5M3ME87_CONPW</name>
<feature type="region of interest" description="Disordered" evidence="1">
    <location>
        <begin position="285"/>
        <end position="310"/>
    </location>
</feature>
<feature type="chain" id="PRO_5024374337" evidence="2">
    <location>
        <begin position="22"/>
        <end position="405"/>
    </location>
</feature>
<dbReference type="GeneID" id="19200217"/>
<dbReference type="Gene3D" id="3.60.21.10">
    <property type="match status" value="1"/>
</dbReference>
<dbReference type="EMBL" id="JH711584">
    <property type="protein sequence ID" value="EIW77367.1"/>
    <property type="molecule type" value="Genomic_DNA"/>
</dbReference>
<dbReference type="GO" id="GO:0005737">
    <property type="term" value="C:cytoplasm"/>
    <property type="evidence" value="ECO:0007669"/>
    <property type="project" value="TreeGrafter"/>
</dbReference>
<dbReference type="GO" id="GO:0016788">
    <property type="term" value="F:hydrolase activity, acting on ester bonds"/>
    <property type="evidence" value="ECO:0007669"/>
    <property type="project" value="TreeGrafter"/>
</dbReference>
<dbReference type="PANTHER" id="PTHR32440">
    <property type="entry name" value="PHOSPHATASE DCR2-RELATED-RELATED"/>
    <property type="match status" value="1"/>
</dbReference>
<dbReference type="CDD" id="cd07383">
    <property type="entry name" value="MPP_Dcr2"/>
    <property type="match status" value="1"/>
</dbReference>
<sequence>MRQQLVLSFTGFLTSLAFVCAAPLSLPTQQSTFHLRNGTDKGGHAIGPGNKSAVLDPYPGKRRLTFRADGTFKLTVFSDLHFGENPWDAWGPEQDRKSLKAMKTLLASEHPDYVVLNGDLITGENTFRENSTSLIDQIMQPLNEVGVPFSSTHGNHDNQANITHLEEIHREVAVAPLSYTRPAPPGVGGEGGPGNYWVPIFRATRDRAPALVLWFFDSRGGRTTGEDNAQMPDWVDSSVAGWIAAETAVMDDVWGADAERSALAFVHIPPHAIEAVQRRLNRTESPGLNADELGRGSTQATEKSASAGKDGPFWDALNKHVRNLRAVVSGHDHGNEWCAKEPEKGVTFCFDKHSGYGGYNSPGWGRGVRSFEFKHQHDHQVVETYIRMEDGQIKNRAILHSEDEV</sequence>
<feature type="signal peptide" evidence="2">
    <location>
        <begin position="1"/>
        <end position="21"/>
    </location>
</feature>
<protein>
    <submittedName>
        <fullName evidence="4">Metallo-dependent phosphatase</fullName>
    </submittedName>
</protein>
<evidence type="ECO:0000313" key="5">
    <source>
        <dbReference type="Proteomes" id="UP000053558"/>
    </source>
</evidence>